<name>A0A4R4WPT7_9ACTN</name>
<dbReference type="RefSeq" id="WP_132326245.1">
    <property type="nucleotide sequence ID" value="NZ_SMKR01000176.1"/>
</dbReference>
<comment type="caution">
    <text evidence="1">The sequence shown here is derived from an EMBL/GenBank/DDBJ whole genome shotgun (WGS) entry which is preliminary data.</text>
</comment>
<dbReference type="EMBL" id="SMKR01000176">
    <property type="protein sequence ID" value="TDD16420.1"/>
    <property type="molecule type" value="Genomic_DNA"/>
</dbReference>
<gene>
    <name evidence="1" type="ORF">E1218_29790</name>
</gene>
<evidence type="ECO:0008006" key="3">
    <source>
        <dbReference type="Google" id="ProtNLM"/>
    </source>
</evidence>
<proteinExistence type="predicted"/>
<dbReference type="AlphaFoldDB" id="A0A4R4WPT7"/>
<keyword evidence="2" id="KW-1185">Reference proteome</keyword>
<evidence type="ECO:0000313" key="2">
    <source>
        <dbReference type="Proteomes" id="UP000295172"/>
    </source>
</evidence>
<dbReference type="OrthoDB" id="3827900at2"/>
<accession>A0A4R4WPT7</accession>
<protein>
    <recommendedName>
        <fullName evidence="3">DUF4254 domain-containing protein</fullName>
    </recommendedName>
</protein>
<reference evidence="1 2" key="1">
    <citation type="submission" date="2019-02" db="EMBL/GenBank/DDBJ databases">
        <title>Draft genome sequences of novel Actinobacteria.</title>
        <authorList>
            <person name="Sahin N."/>
            <person name="Ay H."/>
            <person name="Saygin H."/>
        </authorList>
    </citation>
    <scope>NUCLEOTIDE SEQUENCE [LARGE SCALE GENOMIC DNA]</scope>
    <source>
        <strain evidence="1 2">16K104</strain>
    </source>
</reference>
<organism evidence="1 2">
    <name type="scientific">Kribbella turkmenica</name>
    <dbReference type="NCBI Taxonomy" id="2530375"/>
    <lineage>
        <taxon>Bacteria</taxon>
        <taxon>Bacillati</taxon>
        <taxon>Actinomycetota</taxon>
        <taxon>Actinomycetes</taxon>
        <taxon>Propionibacteriales</taxon>
        <taxon>Kribbellaceae</taxon>
        <taxon>Kribbella</taxon>
    </lineage>
</organism>
<sequence>MAIAGRRRFLDQWARALDVTNDLDAMAKLRGLMNELDDARSQLQKTTRVLAGVPDPDANSGATGAMTALEQAWGHLLVVERRFAKHERGGK</sequence>
<evidence type="ECO:0000313" key="1">
    <source>
        <dbReference type="EMBL" id="TDD16420.1"/>
    </source>
</evidence>
<dbReference type="Proteomes" id="UP000295172">
    <property type="component" value="Unassembled WGS sequence"/>
</dbReference>